<dbReference type="EMBL" id="RBZO01000037">
    <property type="protein sequence ID" value="RKQ12960.1"/>
    <property type="molecule type" value="Genomic_DNA"/>
</dbReference>
<dbReference type="InterPro" id="IPR049458">
    <property type="entry name" value="EpsG-like"/>
</dbReference>
<organism evidence="2 3">
    <name type="scientific">Oceanobacillus bengalensis</name>
    <dbReference type="NCBI Taxonomy" id="1435466"/>
    <lineage>
        <taxon>Bacteria</taxon>
        <taxon>Bacillati</taxon>
        <taxon>Bacillota</taxon>
        <taxon>Bacilli</taxon>
        <taxon>Bacillales</taxon>
        <taxon>Bacillaceae</taxon>
        <taxon>Oceanobacillus</taxon>
    </lineage>
</organism>
<dbReference type="AlphaFoldDB" id="A0A494YSK7"/>
<keyword evidence="1" id="KW-0812">Transmembrane</keyword>
<reference evidence="2 3" key="1">
    <citation type="journal article" date="2015" name="Antonie Van Leeuwenhoek">
        <title>Oceanobacillus bengalensis sp. nov., a bacterium isolated from seawater of the Bay of Bengal.</title>
        <authorList>
            <person name="Yongchang O."/>
            <person name="Xiang W."/>
            <person name="Wang G."/>
        </authorList>
    </citation>
    <scope>NUCLEOTIDE SEQUENCE [LARGE SCALE GENOMIC DNA]</scope>
    <source>
        <strain evidence="2 3">MCCC 1K00260</strain>
    </source>
</reference>
<feature type="transmembrane region" description="Helical" evidence="1">
    <location>
        <begin position="146"/>
        <end position="166"/>
    </location>
</feature>
<evidence type="ECO:0000256" key="1">
    <source>
        <dbReference type="SAM" id="Phobius"/>
    </source>
</evidence>
<dbReference type="Pfam" id="PF14897">
    <property type="entry name" value="EpsG"/>
    <property type="match status" value="1"/>
</dbReference>
<dbReference type="RefSeq" id="WP_121134077.1">
    <property type="nucleotide sequence ID" value="NZ_JBHUFK010000040.1"/>
</dbReference>
<accession>A0A494YSK7</accession>
<name>A0A494YSK7_9BACI</name>
<keyword evidence="1" id="KW-1133">Transmembrane helix</keyword>
<dbReference type="Proteomes" id="UP000281813">
    <property type="component" value="Unassembled WGS sequence"/>
</dbReference>
<dbReference type="OrthoDB" id="1649543at2"/>
<feature type="transmembrane region" description="Helical" evidence="1">
    <location>
        <begin position="264"/>
        <end position="282"/>
    </location>
</feature>
<feature type="transmembrane region" description="Helical" evidence="1">
    <location>
        <begin position="344"/>
        <end position="366"/>
    </location>
</feature>
<sequence length="384" mass="45567">MDFEWQLDRADALLLYYVFIILATLFAFLSEKYGYIKNGRKHVNKFFWITSFLCLFIPLAFRGYGIDHESYIHFYKQINNIYYEYNGFPEPLFMLLNFLVGNIFNEFQYIYIFSALISLVMFYIALSGRIGKNSLGISIWMLSVAYYFYMYGLVRMFIAVAIIVFAHKYIEENKRSKYIITCFIAGMFHYSALIMIPIYIFSTYKGSEREEFTNKTNVMYAFTAIIITPIVFFFSSYLFGYVFGNLDFFSRYAGYFEPTLNMGTFKNFAWAWPLLFIVLFFGKSIVQRVNHGGILIKMFWFLISLSIISAIFPIFRLTFYLYYIGFYLYSAVSKLYFKPRERPLILYIYCCGLGLLGLIYIHAVFFDSPFIEPYLLPYYFNIPD</sequence>
<feature type="transmembrane region" description="Helical" evidence="1">
    <location>
        <begin position="320"/>
        <end position="337"/>
    </location>
</feature>
<evidence type="ECO:0000313" key="2">
    <source>
        <dbReference type="EMBL" id="RKQ12960.1"/>
    </source>
</evidence>
<feature type="transmembrane region" description="Helical" evidence="1">
    <location>
        <begin position="107"/>
        <end position="126"/>
    </location>
</feature>
<gene>
    <name evidence="2" type="ORF">D8M05_17345</name>
</gene>
<comment type="caution">
    <text evidence="2">The sequence shown here is derived from an EMBL/GenBank/DDBJ whole genome shotgun (WGS) entry which is preliminary data.</text>
</comment>
<keyword evidence="1" id="KW-0472">Membrane</keyword>
<feature type="transmembrane region" description="Helical" evidence="1">
    <location>
        <begin position="220"/>
        <end position="244"/>
    </location>
</feature>
<proteinExistence type="predicted"/>
<feature type="transmembrane region" description="Helical" evidence="1">
    <location>
        <begin position="42"/>
        <end position="61"/>
    </location>
</feature>
<feature type="transmembrane region" description="Helical" evidence="1">
    <location>
        <begin position="178"/>
        <end position="200"/>
    </location>
</feature>
<feature type="transmembrane region" description="Helical" evidence="1">
    <location>
        <begin position="12"/>
        <end position="30"/>
    </location>
</feature>
<protein>
    <submittedName>
        <fullName evidence="2">EpsG family protein</fullName>
    </submittedName>
</protein>
<feature type="transmembrane region" description="Helical" evidence="1">
    <location>
        <begin position="294"/>
        <end position="314"/>
    </location>
</feature>
<keyword evidence="3" id="KW-1185">Reference proteome</keyword>
<evidence type="ECO:0000313" key="3">
    <source>
        <dbReference type="Proteomes" id="UP000281813"/>
    </source>
</evidence>